<evidence type="ECO:0008006" key="5">
    <source>
        <dbReference type="Google" id="ProtNLM"/>
    </source>
</evidence>
<dbReference type="GO" id="GO:0042645">
    <property type="term" value="C:mitochondrial nucleoid"/>
    <property type="evidence" value="ECO:0007669"/>
    <property type="project" value="TreeGrafter"/>
</dbReference>
<dbReference type="Pfam" id="PF00436">
    <property type="entry name" value="SSB"/>
    <property type="match status" value="1"/>
</dbReference>
<dbReference type="AlphaFoldDB" id="A0AAN9XDY5"/>
<dbReference type="FunFam" id="2.40.50.140:FF:000160">
    <property type="entry name" value="single-stranded DNA-binding protein, mitochondrial"/>
    <property type="match status" value="1"/>
</dbReference>
<evidence type="ECO:0000256" key="2">
    <source>
        <dbReference type="PROSITE-ProRule" id="PRU00252"/>
    </source>
</evidence>
<dbReference type="InterPro" id="IPR000424">
    <property type="entry name" value="Primosome_PriB/ssb"/>
</dbReference>
<protein>
    <recommendedName>
        <fullName evidence="5">Single-stranded DNA-binding protein, mitochondrial</fullName>
    </recommendedName>
</protein>
<proteinExistence type="predicted"/>
<dbReference type="Gene3D" id="2.40.50.140">
    <property type="entry name" value="Nucleic acid-binding proteins"/>
    <property type="match status" value="1"/>
</dbReference>
<dbReference type="PROSITE" id="PS50935">
    <property type="entry name" value="SSB"/>
    <property type="match status" value="1"/>
</dbReference>
<dbReference type="SUPFAM" id="SSF50249">
    <property type="entry name" value="Nucleic acid-binding proteins"/>
    <property type="match status" value="1"/>
</dbReference>
<dbReference type="GO" id="GO:0006264">
    <property type="term" value="P:mitochondrial DNA replication"/>
    <property type="evidence" value="ECO:0007669"/>
    <property type="project" value="TreeGrafter"/>
</dbReference>
<name>A0AAN9XDY5_PSOTE</name>
<sequence length="203" mass="22166">MSNPMMRVSRRVYGCLVGRPRPKPLHFSTNRVVEAEAAAEAESAAAGGDQRSLDSPLEDGLDDGIYKAILVGVAGQPPFQKKFKNGRVVTLLSIGTGGIHNNRRPLHDETPKDYANRSSIQWHRISVHSPRLGNLLVKHVLSGTMLYVEGNLETKVFNDPITGLASRIREIAVRHNGRVVCLGEGGDAGKPTLKNYLKAVGYY</sequence>
<keyword evidence="4" id="KW-1185">Reference proteome</keyword>
<dbReference type="InterPro" id="IPR012340">
    <property type="entry name" value="NA-bd_OB-fold"/>
</dbReference>
<dbReference type="InterPro" id="IPR011344">
    <property type="entry name" value="ssDNA-bd"/>
</dbReference>
<dbReference type="PANTHER" id="PTHR10302">
    <property type="entry name" value="SINGLE-STRANDED DNA-BINDING PROTEIN"/>
    <property type="match status" value="1"/>
</dbReference>
<evidence type="ECO:0000313" key="3">
    <source>
        <dbReference type="EMBL" id="KAK7388785.1"/>
    </source>
</evidence>
<accession>A0AAN9XDY5</accession>
<dbReference type="EMBL" id="JAYMYS010000006">
    <property type="protein sequence ID" value="KAK7388785.1"/>
    <property type="molecule type" value="Genomic_DNA"/>
</dbReference>
<keyword evidence="1 2" id="KW-0238">DNA-binding</keyword>
<evidence type="ECO:0000313" key="4">
    <source>
        <dbReference type="Proteomes" id="UP001386955"/>
    </source>
</evidence>
<reference evidence="3 4" key="1">
    <citation type="submission" date="2024-01" db="EMBL/GenBank/DDBJ databases">
        <title>The genomes of 5 underutilized Papilionoideae crops provide insights into root nodulation and disease resistanc.</title>
        <authorList>
            <person name="Jiang F."/>
        </authorList>
    </citation>
    <scope>NUCLEOTIDE SEQUENCE [LARGE SCALE GENOMIC DNA]</scope>
    <source>
        <strain evidence="3">DUOXIRENSHENG_FW03</strain>
        <tissue evidence="3">Leaves</tissue>
    </source>
</reference>
<organism evidence="3 4">
    <name type="scientific">Psophocarpus tetragonolobus</name>
    <name type="common">Winged bean</name>
    <name type="synonym">Dolichos tetragonolobus</name>
    <dbReference type="NCBI Taxonomy" id="3891"/>
    <lineage>
        <taxon>Eukaryota</taxon>
        <taxon>Viridiplantae</taxon>
        <taxon>Streptophyta</taxon>
        <taxon>Embryophyta</taxon>
        <taxon>Tracheophyta</taxon>
        <taxon>Spermatophyta</taxon>
        <taxon>Magnoliopsida</taxon>
        <taxon>eudicotyledons</taxon>
        <taxon>Gunneridae</taxon>
        <taxon>Pentapetalae</taxon>
        <taxon>rosids</taxon>
        <taxon>fabids</taxon>
        <taxon>Fabales</taxon>
        <taxon>Fabaceae</taxon>
        <taxon>Papilionoideae</taxon>
        <taxon>50 kb inversion clade</taxon>
        <taxon>NPAAA clade</taxon>
        <taxon>indigoferoid/millettioid clade</taxon>
        <taxon>Phaseoleae</taxon>
        <taxon>Psophocarpus</taxon>
    </lineage>
</organism>
<dbReference type="GO" id="GO:0003697">
    <property type="term" value="F:single-stranded DNA binding"/>
    <property type="evidence" value="ECO:0007669"/>
    <property type="project" value="InterPro"/>
</dbReference>
<gene>
    <name evidence="3" type="ORF">VNO78_23612</name>
</gene>
<dbReference type="PANTHER" id="PTHR10302:SF16">
    <property type="entry name" value="NUCLEIC ACID-BINDING, OB-FOLD-LIKE PROTEIN"/>
    <property type="match status" value="1"/>
</dbReference>
<comment type="caution">
    <text evidence="3">The sequence shown here is derived from an EMBL/GenBank/DDBJ whole genome shotgun (WGS) entry which is preliminary data.</text>
</comment>
<evidence type="ECO:0000256" key="1">
    <source>
        <dbReference type="ARBA" id="ARBA00023125"/>
    </source>
</evidence>
<dbReference type="Proteomes" id="UP001386955">
    <property type="component" value="Unassembled WGS sequence"/>
</dbReference>